<evidence type="ECO:0000256" key="1">
    <source>
        <dbReference type="SAM" id="SignalP"/>
    </source>
</evidence>
<dbReference type="EMBL" id="PITJ01000982">
    <property type="protein sequence ID" value="TBU00508.1"/>
    <property type="molecule type" value="Genomic_DNA"/>
</dbReference>
<dbReference type="InterPro" id="IPR032675">
    <property type="entry name" value="LRR_dom_sf"/>
</dbReference>
<organism evidence="2 3">
    <name type="scientific">Hamiltosporidium tvaerminnensis</name>
    <dbReference type="NCBI Taxonomy" id="1176355"/>
    <lineage>
        <taxon>Eukaryota</taxon>
        <taxon>Fungi</taxon>
        <taxon>Fungi incertae sedis</taxon>
        <taxon>Microsporidia</taxon>
        <taxon>Dubosqiidae</taxon>
        <taxon>Hamiltosporidium</taxon>
    </lineage>
</organism>
<proteinExistence type="predicted"/>
<dbReference type="AlphaFoldDB" id="A0A4Q9KZN6"/>
<sequence>MKSFVFIKNFLFLYFFFVREISTSDIQISFLLEKEVKSTFKKIFKQSDNQKIYGKFDLYGKLLSINHKKILSNEIYNEDEFIICELKKVTLNYPTDFSVKFEYLDILLLKKYKTSNEIYIGNMVSYKNFKLFMKICSDTENNLKKRINIGDIFQILHLIDFLNPIDKYFEKKIVKKIYEIKFKRYTLYSDFFDYYKKLIIYQRYIHEFIYFIRNIITGKNLDILINKDFLVIDNNYMNLIDDSFKKQAVFSESVEFVVTKNAILKISMFDKKDRNTLINSIVHTIILCHIKKISILTDCPFDRITHIYERKSFLSIKNSFRTSYSCPDIFKIFILIEKYGYSDEITHIRLEKINISKKTCNCISKFRKIKSLEISFCKKNSELFLKKTLETSKELEILKLNDMYISRNTLKLISKMNLSKISFKSCRFEKSQEIFFTLNIPLCIRKLNFCRNTIEYSFFIYLEAIKNLESLNISFAVIMSPLPTKINLGNLKKINLTGIKSFYLGNVLMYKMNNLRKIIISEIFFFHFLTKPVDMNNVFYKIKEIKIPFSLSILRYVNTLKEFNCLEKLTMENTFFKQNDFLKLDGVLFIHTLQYLKISAATFGNNDILILKKFNNLQFLGLIKCSLDKVESNLFNIDLWKKTIMSLDLRFTKINDEDINNILQFENLKYLSLTIFSRQRQNFIVQILRFSKTLNLQELILFNSYLTEKEILSLIQSKVSKRTFFIENEYIIA</sequence>
<protein>
    <submittedName>
        <fullName evidence="2">Uncharacterized protein</fullName>
    </submittedName>
</protein>
<feature type="signal peptide" evidence="1">
    <location>
        <begin position="1"/>
        <end position="23"/>
    </location>
</feature>
<dbReference type="SUPFAM" id="SSF52047">
    <property type="entry name" value="RNI-like"/>
    <property type="match status" value="2"/>
</dbReference>
<evidence type="ECO:0000313" key="2">
    <source>
        <dbReference type="EMBL" id="TBU00508.1"/>
    </source>
</evidence>
<evidence type="ECO:0000313" key="3">
    <source>
        <dbReference type="Proteomes" id="UP000292362"/>
    </source>
</evidence>
<gene>
    <name evidence="2" type="ORF">CWI37_0982p0010</name>
</gene>
<comment type="caution">
    <text evidence="2">The sequence shown here is derived from an EMBL/GenBank/DDBJ whole genome shotgun (WGS) entry which is preliminary data.</text>
</comment>
<accession>A0A4Q9KZN6</accession>
<dbReference type="Gene3D" id="3.80.10.10">
    <property type="entry name" value="Ribonuclease Inhibitor"/>
    <property type="match status" value="1"/>
</dbReference>
<dbReference type="Proteomes" id="UP000292362">
    <property type="component" value="Unassembled WGS sequence"/>
</dbReference>
<reference evidence="2 3" key="1">
    <citation type="submission" date="2017-12" db="EMBL/GenBank/DDBJ databases">
        <authorList>
            <person name="Pombert J.-F."/>
            <person name="Haag K.L."/>
            <person name="Ebert D."/>
        </authorList>
    </citation>
    <scope>NUCLEOTIDE SEQUENCE [LARGE SCALE GENOMIC DNA]</scope>
    <source>
        <strain evidence="2">FI-OER-3-3</strain>
    </source>
</reference>
<name>A0A4Q9KZN6_9MICR</name>
<dbReference type="VEuPathDB" id="MicrosporidiaDB:CWI37_0982p0010"/>
<keyword evidence="1" id="KW-0732">Signal</keyword>
<feature type="chain" id="PRO_5020416840" evidence="1">
    <location>
        <begin position="24"/>
        <end position="733"/>
    </location>
</feature>